<dbReference type="EMBL" id="BJWK01000008">
    <property type="protein sequence ID" value="GEM09570.1"/>
    <property type="molecule type" value="Genomic_DNA"/>
</dbReference>
<evidence type="ECO:0000313" key="3">
    <source>
        <dbReference type="Proteomes" id="UP000321518"/>
    </source>
</evidence>
<dbReference type="AlphaFoldDB" id="A0A511KGS5"/>
<comment type="caution">
    <text evidence="2">The sequence shown here is derived from an EMBL/GenBank/DDBJ whole genome shotgun (WGS) entry which is preliminary data.</text>
</comment>
<feature type="region of interest" description="Disordered" evidence="1">
    <location>
        <begin position="167"/>
        <end position="186"/>
    </location>
</feature>
<gene>
    <name evidence="2" type="ORF">Rt10032_c08g3587</name>
</gene>
<evidence type="ECO:0000256" key="1">
    <source>
        <dbReference type="SAM" id="MobiDB-lite"/>
    </source>
</evidence>
<dbReference type="Proteomes" id="UP000321518">
    <property type="component" value="Unassembled WGS sequence"/>
</dbReference>
<proteinExistence type="predicted"/>
<protein>
    <submittedName>
        <fullName evidence="2">Uncharacterized protein</fullName>
    </submittedName>
</protein>
<accession>A0A511KGS5</accession>
<evidence type="ECO:0000313" key="2">
    <source>
        <dbReference type="EMBL" id="GEM09570.1"/>
    </source>
</evidence>
<sequence length="218" mass="23810">MRYRRNFVLCKFVAQSSSGPGRRRRFIIFTNQGIFAIPEQPYQPFPFLVKPLILLESPPPRTNLPPHLFEKPCRTYLPCVVAGGASFKAFVRKLQANSRVFDLLHAHELDTLLVLTAEDSICHEKPKVVALSKAASATSYNPLPTLAAESERDEDYPMHIAAPAAVPQPSSSAFPSTAASPTEAPASFSNEEVARILQAAPAPAVASLAHHPSHVQIH</sequence>
<organism evidence="2 3">
    <name type="scientific">Rhodotorula toruloides</name>
    <name type="common">Yeast</name>
    <name type="synonym">Rhodosporidium toruloides</name>
    <dbReference type="NCBI Taxonomy" id="5286"/>
    <lineage>
        <taxon>Eukaryota</taxon>
        <taxon>Fungi</taxon>
        <taxon>Dikarya</taxon>
        <taxon>Basidiomycota</taxon>
        <taxon>Pucciniomycotina</taxon>
        <taxon>Microbotryomycetes</taxon>
        <taxon>Sporidiobolales</taxon>
        <taxon>Sporidiobolaceae</taxon>
        <taxon>Rhodotorula</taxon>
    </lineage>
</organism>
<reference evidence="2 3" key="1">
    <citation type="submission" date="2019-07" db="EMBL/GenBank/DDBJ databases">
        <title>Rhodotorula toruloides NBRC10032 genome sequencing.</title>
        <authorList>
            <person name="Shida Y."/>
            <person name="Takaku H."/>
            <person name="Ogasawara W."/>
            <person name="Mori K."/>
        </authorList>
    </citation>
    <scope>NUCLEOTIDE SEQUENCE [LARGE SCALE GENOMIC DNA]</scope>
    <source>
        <strain evidence="2 3">NBRC10032</strain>
    </source>
</reference>
<name>A0A511KGS5_RHOTO</name>